<dbReference type="AlphaFoldDB" id="A0A7J6FRB1"/>
<keyword evidence="1" id="KW-0812">Transmembrane</keyword>
<proteinExistence type="predicted"/>
<comment type="caution">
    <text evidence="2">The sequence shown here is derived from an EMBL/GenBank/DDBJ whole genome shotgun (WGS) entry which is preliminary data.</text>
</comment>
<reference evidence="2 3" key="1">
    <citation type="journal article" date="2020" name="bioRxiv">
        <title>Sequence and annotation of 42 cannabis genomes reveals extensive copy number variation in cannabinoid synthesis and pathogen resistance genes.</title>
        <authorList>
            <person name="Mckernan K.J."/>
            <person name="Helbert Y."/>
            <person name="Kane L.T."/>
            <person name="Ebling H."/>
            <person name="Zhang L."/>
            <person name="Liu B."/>
            <person name="Eaton Z."/>
            <person name="Mclaughlin S."/>
            <person name="Kingan S."/>
            <person name="Baybayan P."/>
            <person name="Concepcion G."/>
            <person name="Jordan M."/>
            <person name="Riva A."/>
            <person name="Barbazuk W."/>
            <person name="Harkins T."/>
        </authorList>
    </citation>
    <scope>NUCLEOTIDE SEQUENCE [LARGE SCALE GENOMIC DNA]</scope>
    <source>
        <strain evidence="3">cv. Jamaican Lion 4</strain>
        <tissue evidence="2">Leaf</tissue>
    </source>
</reference>
<dbReference type="EMBL" id="JAATIP010000101">
    <property type="protein sequence ID" value="KAF4373182.1"/>
    <property type="molecule type" value="Genomic_DNA"/>
</dbReference>
<sequence>MEDTPRIVAWWPLRPFYSSCFYFLLTHFVGVCHFPPLFVLFHFPFLDLFEHDDLTDDYIIPSKYHGGASYCNEYH</sequence>
<name>A0A7J6FRB1_CANSA</name>
<evidence type="ECO:0000313" key="3">
    <source>
        <dbReference type="Proteomes" id="UP000525078"/>
    </source>
</evidence>
<organism evidence="2 3">
    <name type="scientific">Cannabis sativa</name>
    <name type="common">Hemp</name>
    <name type="synonym">Marijuana</name>
    <dbReference type="NCBI Taxonomy" id="3483"/>
    <lineage>
        <taxon>Eukaryota</taxon>
        <taxon>Viridiplantae</taxon>
        <taxon>Streptophyta</taxon>
        <taxon>Embryophyta</taxon>
        <taxon>Tracheophyta</taxon>
        <taxon>Spermatophyta</taxon>
        <taxon>Magnoliopsida</taxon>
        <taxon>eudicotyledons</taxon>
        <taxon>Gunneridae</taxon>
        <taxon>Pentapetalae</taxon>
        <taxon>rosids</taxon>
        <taxon>fabids</taxon>
        <taxon>Rosales</taxon>
        <taxon>Cannabaceae</taxon>
        <taxon>Cannabis</taxon>
    </lineage>
</organism>
<protein>
    <submittedName>
        <fullName evidence="2">Uncharacterized protein</fullName>
    </submittedName>
</protein>
<evidence type="ECO:0000313" key="2">
    <source>
        <dbReference type="EMBL" id="KAF4373182.1"/>
    </source>
</evidence>
<dbReference type="Proteomes" id="UP000525078">
    <property type="component" value="Unassembled WGS sequence"/>
</dbReference>
<keyword evidence="1" id="KW-1133">Transmembrane helix</keyword>
<keyword evidence="1" id="KW-0472">Membrane</keyword>
<evidence type="ECO:0000256" key="1">
    <source>
        <dbReference type="SAM" id="Phobius"/>
    </source>
</evidence>
<accession>A0A7J6FRB1</accession>
<gene>
    <name evidence="2" type="ORF">F8388_019364</name>
</gene>
<feature type="transmembrane region" description="Helical" evidence="1">
    <location>
        <begin position="21"/>
        <end position="43"/>
    </location>
</feature>